<evidence type="ECO:0000313" key="4">
    <source>
        <dbReference type="Proteomes" id="UP000030832"/>
    </source>
</evidence>
<feature type="transmembrane region" description="Helical" evidence="1">
    <location>
        <begin position="89"/>
        <end position="109"/>
    </location>
</feature>
<dbReference type="Pfam" id="PF01569">
    <property type="entry name" value="PAP2"/>
    <property type="match status" value="1"/>
</dbReference>
<name>A0A0B0I9K1_9BACI</name>
<gene>
    <name evidence="3" type="ORF">LQ50_24445</name>
</gene>
<keyword evidence="1" id="KW-0812">Transmembrane</keyword>
<evidence type="ECO:0000313" key="3">
    <source>
        <dbReference type="EMBL" id="KHF37925.1"/>
    </source>
</evidence>
<feature type="transmembrane region" description="Helical" evidence="1">
    <location>
        <begin position="9"/>
        <end position="28"/>
    </location>
</feature>
<dbReference type="Gene3D" id="1.20.144.10">
    <property type="entry name" value="Phosphatidic acid phosphatase type 2/haloperoxidase"/>
    <property type="match status" value="2"/>
</dbReference>
<dbReference type="SUPFAM" id="SSF48317">
    <property type="entry name" value="Acid phosphatase/Vanadium-dependent haloperoxidase"/>
    <property type="match status" value="1"/>
</dbReference>
<dbReference type="EMBL" id="JRJU01000061">
    <property type="protein sequence ID" value="KHF37925.1"/>
    <property type="molecule type" value="Genomic_DNA"/>
</dbReference>
<keyword evidence="1" id="KW-1133">Transmembrane helix</keyword>
<comment type="caution">
    <text evidence="3">The sequence shown here is derived from an EMBL/GenBank/DDBJ whole genome shotgun (WGS) entry which is preliminary data.</text>
</comment>
<dbReference type="Proteomes" id="UP000030832">
    <property type="component" value="Unassembled WGS sequence"/>
</dbReference>
<dbReference type="InterPro" id="IPR000326">
    <property type="entry name" value="PAP2/HPO"/>
</dbReference>
<proteinExistence type="predicted"/>
<feature type="transmembrane region" description="Helical" evidence="1">
    <location>
        <begin position="64"/>
        <end position="82"/>
    </location>
</feature>
<dbReference type="PANTHER" id="PTHR14969:SF13">
    <property type="entry name" value="AT30094P"/>
    <property type="match status" value="1"/>
</dbReference>
<feature type="domain" description="Phosphatidic acid phosphatase type 2/haloperoxidase" evidence="2">
    <location>
        <begin position="88"/>
        <end position="200"/>
    </location>
</feature>
<dbReference type="STRING" id="333138.LQ50_24445"/>
<protein>
    <recommendedName>
        <fullName evidence="2">Phosphatidic acid phosphatase type 2/haloperoxidase domain-containing protein</fullName>
    </recommendedName>
</protein>
<keyword evidence="4" id="KW-1185">Reference proteome</keyword>
<evidence type="ECO:0000259" key="2">
    <source>
        <dbReference type="SMART" id="SM00014"/>
    </source>
</evidence>
<reference evidence="3 4" key="1">
    <citation type="submission" date="2014-09" db="EMBL/GenBank/DDBJ databases">
        <title>Genome sequencing and annotation of Bacillus Okhensis strain Kh10-101T.</title>
        <authorList>
            <person name="Prakash J.S."/>
        </authorList>
    </citation>
    <scope>NUCLEOTIDE SEQUENCE [LARGE SCALE GENOMIC DNA]</scope>
    <source>
        <strain evidence="4">Kh10-101T</strain>
    </source>
</reference>
<dbReference type="SMART" id="SM00014">
    <property type="entry name" value="acidPPc"/>
    <property type="match status" value="1"/>
</dbReference>
<dbReference type="AlphaFoldDB" id="A0A0B0I9K1"/>
<feature type="transmembrane region" description="Helical" evidence="1">
    <location>
        <begin position="129"/>
        <end position="147"/>
    </location>
</feature>
<dbReference type="InterPro" id="IPR036938">
    <property type="entry name" value="PAP2/HPO_sf"/>
</dbReference>
<dbReference type="CDD" id="cd03392">
    <property type="entry name" value="PAP2_like_2"/>
    <property type="match status" value="1"/>
</dbReference>
<accession>A0A0B0I9K1</accession>
<organism evidence="3 4">
    <name type="scientific">Halalkalibacter okhensis</name>
    <dbReference type="NCBI Taxonomy" id="333138"/>
    <lineage>
        <taxon>Bacteria</taxon>
        <taxon>Bacillati</taxon>
        <taxon>Bacillota</taxon>
        <taxon>Bacilli</taxon>
        <taxon>Bacillales</taxon>
        <taxon>Bacillaceae</taxon>
        <taxon>Halalkalibacter</taxon>
    </lineage>
</organism>
<evidence type="ECO:0000256" key="1">
    <source>
        <dbReference type="SAM" id="Phobius"/>
    </source>
</evidence>
<sequence>MNSKLLVKVLLLGVVPLISFSVLTYYVMTEQTLQIDHRIITFIKNIEHPQVTKGMKALSFIGNTWPVVFISIILLFVIYKIYRKRDEVLLFIIVSLGSTGINQVLKYAFKRERPLLDPLIHESGYSYPSGHSMAALSLYGIITFLFWRHIQSSIGRNVLIIFSIIMILSIGLSRIYLRVHFPSDVLGAYLLSGFWLFLTIWVYQYLKDKQYNQQERRDYP</sequence>
<dbReference type="PANTHER" id="PTHR14969">
    <property type="entry name" value="SPHINGOSINE-1-PHOSPHATE PHOSPHOHYDROLASE"/>
    <property type="match status" value="1"/>
</dbReference>
<feature type="transmembrane region" description="Helical" evidence="1">
    <location>
        <begin position="159"/>
        <end position="177"/>
    </location>
</feature>
<keyword evidence="1" id="KW-0472">Membrane</keyword>
<feature type="transmembrane region" description="Helical" evidence="1">
    <location>
        <begin position="189"/>
        <end position="206"/>
    </location>
</feature>
<dbReference type="eggNOG" id="COG0671">
    <property type="taxonomic scope" value="Bacteria"/>
</dbReference>